<evidence type="ECO:0000259" key="5">
    <source>
        <dbReference type="Pfam" id="PF00646"/>
    </source>
</evidence>
<evidence type="ECO:0000259" key="6">
    <source>
        <dbReference type="Pfam" id="PF25210"/>
    </source>
</evidence>
<feature type="domain" description="F-box" evidence="5">
    <location>
        <begin position="322"/>
        <end position="358"/>
    </location>
</feature>
<evidence type="ECO:0000256" key="4">
    <source>
        <dbReference type="SAM" id="Phobius"/>
    </source>
</evidence>
<comment type="caution">
    <text evidence="7">The sequence shown here is derived from an EMBL/GenBank/DDBJ whole genome shotgun (WGS) entry which is preliminary data.</text>
</comment>
<dbReference type="EMBL" id="JAGKQH010000011">
    <property type="protein sequence ID" value="KAG6587923.1"/>
    <property type="molecule type" value="Genomic_DNA"/>
</dbReference>
<keyword evidence="4" id="KW-1133">Transmembrane helix</keyword>
<dbReference type="InterPro" id="IPR033579">
    <property type="entry name" value="TMEM128"/>
</dbReference>
<dbReference type="InterPro" id="IPR006652">
    <property type="entry name" value="Kelch_1"/>
</dbReference>
<feature type="transmembrane region" description="Helical" evidence="4">
    <location>
        <begin position="153"/>
        <end position="174"/>
    </location>
</feature>
<evidence type="ECO:0000313" key="7">
    <source>
        <dbReference type="EMBL" id="KAG6587923.1"/>
    </source>
</evidence>
<organism evidence="7 8">
    <name type="scientific">Cucurbita argyrosperma subsp. sororia</name>
    <dbReference type="NCBI Taxonomy" id="37648"/>
    <lineage>
        <taxon>Eukaryota</taxon>
        <taxon>Viridiplantae</taxon>
        <taxon>Streptophyta</taxon>
        <taxon>Embryophyta</taxon>
        <taxon>Tracheophyta</taxon>
        <taxon>Spermatophyta</taxon>
        <taxon>Magnoliopsida</taxon>
        <taxon>eudicotyledons</taxon>
        <taxon>Gunneridae</taxon>
        <taxon>Pentapetalae</taxon>
        <taxon>rosids</taxon>
        <taxon>fabids</taxon>
        <taxon>Cucurbitales</taxon>
        <taxon>Cucurbitaceae</taxon>
        <taxon>Cucurbiteae</taxon>
        <taxon>Cucurbita</taxon>
    </lineage>
</organism>
<evidence type="ECO:0000256" key="3">
    <source>
        <dbReference type="SAM" id="MobiDB-lite"/>
    </source>
</evidence>
<evidence type="ECO:0000256" key="2">
    <source>
        <dbReference type="ARBA" id="ARBA00022737"/>
    </source>
</evidence>
<keyword evidence="8" id="KW-1185">Reference proteome</keyword>
<accession>A0AAV6MWM1</accession>
<dbReference type="PANTHER" id="PTHR46344:SF16">
    <property type="entry name" value="KELCH MOTIF FAMILY PROTEIN, EXPRESSED"/>
    <property type="match status" value="1"/>
</dbReference>
<feature type="region of interest" description="Disordered" evidence="3">
    <location>
        <begin position="297"/>
        <end position="321"/>
    </location>
</feature>
<feature type="non-terminal residue" evidence="7">
    <location>
        <position position="1"/>
    </location>
</feature>
<evidence type="ECO:0000256" key="1">
    <source>
        <dbReference type="ARBA" id="ARBA00022441"/>
    </source>
</evidence>
<sequence length="681" mass="76792">MSGGTPVAGGYMRQRHSQGYASSGDDIEDDACSRFQTMSFQTPKSRTWIEVVENILWLASAAFIVYYGDRYSNMIYLLWHDGRIRRPPLYFGMVGIGLNAVIFIYTSMSAWSIRRFDEKWELASLSVLPIVTLLGLISFCLLSFALWPIWGFLTIPLLFTMFMAFMVVFPNIMIGKFWPQSGVHHDWLDWLEMKQGSLDTMILRNPTALASVNSNSDFARMIHDYGTTGVPYFVLDKCEVDISSGAAIPSRKEMERMIQPPLVDTTACLCRVDAGLKTVAGAKKFVPGSKLCLQPSIKPSIHPTRPKPTRGDRSRNQSPLLPGLPDDLAIACLIRVPRVEHRKLRLVCKRWYRLLAGNFFYSLRKSLGVAEEWIYVVKKDRDNKISWHAFDPIYQLWQSLPPVPREYSEALGFGCAVLSGCHLYLFGGKDPIKGAMRRVIFYSARTNKWHRAPDMLRRRYVFGSCVINNCLYVAGGENEGGHRSLRSAEVYDPNKNRWTFISDMSTPMVPVIGVVYEGKWYLKGYGAQRQVLSDVYQPETDTWCPVYDGMVPGWSNPSVSLNGHLYAVDCRDGCKLRVYDEVSNSWNKSIDSKLHMGNSQALEAVALVPLNGKLCIVRNNMSISLVDVLKCEDASGASGEHLWETLAGKGHLKTLVTNLWSSLSGRSRLKSHIVHCQVLQA</sequence>
<dbReference type="Proteomes" id="UP000685013">
    <property type="component" value="Chromosome 11"/>
</dbReference>
<gene>
    <name evidence="7" type="ORF">SDJN03_16488</name>
</gene>
<proteinExistence type="predicted"/>
<keyword evidence="4" id="KW-0812">Transmembrane</keyword>
<dbReference type="InterPro" id="IPR001810">
    <property type="entry name" value="F-box_dom"/>
</dbReference>
<keyword evidence="4" id="KW-0472">Membrane</keyword>
<evidence type="ECO:0000313" key="8">
    <source>
        <dbReference type="Proteomes" id="UP000685013"/>
    </source>
</evidence>
<protein>
    <submittedName>
        <fullName evidence="7">F-box/kelch-repeat protein</fullName>
    </submittedName>
</protein>
<feature type="domain" description="FKB95-like N-terminal Kelch" evidence="6">
    <location>
        <begin position="402"/>
        <end position="588"/>
    </location>
</feature>
<feature type="transmembrane region" description="Helical" evidence="4">
    <location>
        <begin position="48"/>
        <end position="68"/>
    </location>
</feature>
<dbReference type="CDD" id="cd22152">
    <property type="entry name" value="F-box_AtAFR-like"/>
    <property type="match status" value="1"/>
</dbReference>
<feature type="transmembrane region" description="Helical" evidence="4">
    <location>
        <begin position="125"/>
        <end position="147"/>
    </location>
</feature>
<keyword evidence="1" id="KW-0880">Kelch repeat</keyword>
<dbReference type="SMART" id="SM00612">
    <property type="entry name" value="Kelch"/>
    <property type="match status" value="2"/>
</dbReference>
<dbReference type="PANTHER" id="PTHR46344">
    <property type="entry name" value="OS02G0202900 PROTEIN"/>
    <property type="match status" value="1"/>
</dbReference>
<dbReference type="AlphaFoldDB" id="A0AAV6MWM1"/>
<dbReference type="Pfam" id="PF20479">
    <property type="entry name" value="TMEM128"/>
    <property type="match status" value="1"/>
</dbReference>
<name>A0AAV6MWM1_9ROSI</name>
<reference evidence="7 8" key="1">
    <citation type="journal article" date="2021" name="Hortic Res">
        <title>The domestication of Cucurbita argyrosperma as revealed by the genome of its wild relative.</title>
        <authorList>
            <person name="Barrera-Redondo J."/>
            <person name="Sanchez-de la Vega G."/>
            <person name="Aguirre-Liguori J.A."/>
            <person name="Castellanos-Morales G."/>
            <person name="Gutierrez-Guerrero Y.T."/>
            <person name="Aguirre-Dugua X."/>
            <person name="Aguirre-Planter E."/>
            <person name="Tenaillon M.I."/>
            <person name="Lira-Saade R."/>
            <person name="Eguiarte L.E."/>
        </authorList>
    </citation>
    <scope>NUCLEOTIDE SEQUENCE [LARGE SCALE GENOMIC DNA]</scope>
    <source>
        <strain evidence="7">JBR-2021</strain>
    </source>
</reference>
<dbReference type="Pfam" id="PF00646">
    <property type="entry name" value="F-box"/>
    <property type="match status" value="1"/>
</dbReference>
<keyword evidence="2" id="KW-0677">Repeat</keyword>
<dbReference type="InterPro" id="IPR057499">
    <property type="entry name" value="Kelch_FKB95"/>
</dbReference>
<dbReference type="Pfam" id="PF25210">
    <property type="entry name" value="Kelch_FKB95"/>
    <property type="match status" value="1"/>
</dbReference>
<feature type="transmembrane region" description="Helical" evidence="4">
    <location>
        <begin position="88"/>
        <end position="113"/>
    </location>
</feature>